<gene>
    <name evidence="2" type="ORF">Nepgr_013040</name>
</gene>
<dbReference type="AlphaFoldDB" id="A0AAD3SIB8"/>
<proteinExistence type="predicted"/>
<accession>A0AAD3SIB8</accession>
<evidence type="ECO:0000313" key="2">
    <source>
        <dbReference type="EMBL" id="GMH11199.1"/>
    </source>
</evidence>
<name>A0AAD3SIB8_NEPGR</name>
<feature type="region of interest" description="Disordered" evidence="1">
    <location>
        <begin position="54"/>
        <end position="112"/>
    </location>
</feature>
<dbReference type="Proteomes" id="UP001279734">
    <property type="component" value="Unassembled WGS sequence"/>
</dbReference>
<feature type="compositionally biased region" description="Acidic residues" evidence="1">
    <location>
        <begin position="81"/>
        <end position="97"/>
    </location>
</feature>
<reference evidence="2" key="1">
    <citation type="submission" date="2023-05" db="EMBL/GenBank/DDBJ databases">
        <title>Nepenthes gracilis genome sequencing.</title>
        <authorList>
            <person name="Fukushima K."/>
        </authorList>
    </citation>
    <scope>NUCLEOTIDE SEQUENCE</scope>
    <source>
        <strain evidence="2">SING2019-196</strain>
    </source>
</reference>
<sequence length="112" mass="12673">MIHITDPLSENSRVHVAVKSRGIQFDIFEEVVIRILLFIIVSRPVIVSTRAHRCTQRKESVGPFANRPLSGDADDVSGFNEGDDTDEKDDEEIESDEVTMTKKNEGEDKDRE</sequence>
<protein>
    <submittedName>
        <fullName evidence="2">Uncharacterized protein</fullName>
    </submittedName>
</protein>
<feature type="compositionally biased region" description="Basic and acidic residues" evidence="1">
    <location>
        <begin position="99"/>
        <end position="112"/>
    </location>
</feature>
<organism evidence="2 3">
    <name type="scientific">Nepenthes gracilis</name>
    <name type="common">Slender pitcher plant</name>
    <dbReference type="NCBI Taxonomy" id="150966"/>
    <lineage>
        <taxon>Eukaryota</taxon>
        <taxon>Viridiplantae</taxon>
        <taxon>Streptophyta</taxon>
        <taxon>Embryophyta</taxon>
        <taxon>Tracheophyta</taxon>
        <taxon>Spermatophyta</taxon>
        <taxon>Magnoliopsida</taxon>
        <taxon>eudicotyledons</taxon>
        <taxon>Gunneridae</taxon>
        <taxon>Pentapetalae</taxon>
        <taxon>Caryophyllales</taxon>
        <taxon>Nepenthaceae</taxon>
        <taxon>Nepenthes</taxon>
    </lineage>
</organism>
<comment type="caution">
    <text evidence="2">The sequence shown here is derived from an EMBL/GenBank/DDBJ whole genome shotgun (WGS) entry which is preliminary data.</text>
</comment>
<dbReference type="EMBL" id="BSYO01000010">
    <property type="protein sequence ID" value="GMH11199.1"/>
    <property type="molecule type" value="Genomic_DNA"/>
</dbReference>
<evidence type="ECO:0000256" key="1">
    <source>
        <dbReference type="SAM" id="MobiDB-lite"/>
    </source>
</evidence>
<evidence type="ECO:0000313" key="3">
    <source>
        <dbReference type="Proteomes" id="UP001279734"/>
    </source>
</evidence>
<keyword evidence="3" id="KW-1185">Reference proteome</keyword>